<evidence type="ECO:0000313" key="2">
    <source>
        <dbReference type="EMBL" id="KFC80800.1"/>
    </source>
</evidence>
<reference evidence="2 3" key="1">
    <citation type="submission" date="2014-05" db="EMBL/GenBank/DDBJ databases">
        <title>ATOL: Assembling a taxonomically balanced genome-scale reconstruction of the evolutionary history of the Enterobacteriaceae.</title>
        <authorList>
            <person name="Plunkett G.III."/>
            <person name="Neeno-Eckwall E.C."/>
            <person name="Glasner J.D."/>
            <person name="Perna N.T."/>
        </authorList>
    </citation>
    <scope>NUCLEOTIDE SEQUENCE [LARGE SCALE GENOMIC DNA]</scope>
    <source>
        <strain evidence="2 3">ATCC 33852</strain>
    </source>
</reference>
<dbReference type="Proteomes" id="UP000028640">
    <property type="component" value="Unassembled WGS sequence"/>
</dbReference>
<dbReference type="PIRSF" id="PIRSF021320">
    <property type="entry name" value="DUF984"/>
    <property type="match status" value="1"/>
</dbReference>
<dbReference type="Pfam" id="PF04266">
    <property type="entry name" value="ASCH"/>
    <property type="match status" value="1"/>
</dbReference>
<dbReference type="eggNOG" id="COG4405">
    <property type="taxonomic scope" value="Bacteria"/>
</dbReference>
<protein>
    <recommendedName>
        <fullName evidence="1">ASCH domain-containing protein</fullName>
    </recommendedName>
</protein>
<gene>
    <name evidence="2" type="ORF">GEAM_2122</name>
</gene>
<dbReference type="InterPro" id="IPR015947">
    <property type="entry name" value="PUA-like_sf"/>
</dbReference>
<dbReference type="STRING" id="910964.GEAM_2122"/>
<comment type="caution">
    <text evidence="2">The sequence shown here is derived from an EMBL/GenBank/DDBJ whole genome shotgun (WGS) entry which is preliminary data.</text>
</comment>
<dbReference type="RefSeq" id="WP_034791241.1">
    <property type="nucleotide sequence ID" value="NZ_JMPJ01000053.1"/>
</dbReference>
<evidence type="ECO:0000259" key="1">
    <source>
        <dbReference type="SMART" id="SM01022"/>
    </source>
</evidence>
<evidence type="ECO:0000313" key="3">
    <source>
        <dbReference type="Proteomes" id="UP000028640"/>
    </source>
</evidence>
<proteinExistence type="predicted"/>
<dbReference type="PANTHER" id="PTHR39203:SF1">
    <property type="entry name" value="CYTOPLASMIC PROTEIN"/>
    <property type="match status" value="1"/>
</dbReference>
<dbReference type="Gene3D" id="3.10.400.10">
    <property type="entry name" value="Sulfate adenylyltransferase"/>
    <property type="match status" value="1"/>
</dbReference>
<accession>A0A085GAQ5</accession>
<dbReference type="SMART" id="SM01022">
    <property type="entry name" value="ASCH"/>
    <property type="match status" value="1"/>
</dbReference>
<feature type="domain" description="ASCH" evidence="1">
    <location>
        <begin position="15"/>
        <end position="128"/>
    </location>
</feature>
<name>A0A085GAQ5_EWIA3</name>
<dbReference type="InterPro" id="IPR007374">
    <property type="entry name" value="ASCH_domain"/>
</dbReference>
<dbReference type="PANTHER" id="PTHR39203">
    <property type="entry name" value="CYTOPLASMIC PROTEIN-RELATED"/>
    <property type="match status" value="1"/>
</dbReference>
<dbReference type="CDD" id="cd06553">
    <property type="entry name" value="ASCH_Ef3133_like"/>
    <property type="match status" value="1"/>
</dbReference>
<dbReference type="InterPro" id="IPR009326">
    <property type="entry name" value="DUF984"/>
</dbReference>
<dbReference type="OrthoDB" id="9807542at2"/>
<keyword evidence="3" id="KW-1185">Reference proteome</keyword>
<dbReference type="EMBL" id="JMPJ01000053">
    <property type="protein sequence ID" value="KFC80800.1"/>
    <property type="molecule type" value="Genomic_DNA"/>
</dbReference>
<dbReference type="SUPFAM" id="SSF88697">
    <property type="entry name" value="PUA domain-like"/>
    <property type="match status" value="1"/>
</dbReference>
<organism evidence="2 3">
    <name type="scientific">Ewingella americana (strain ATCC 33852 / DSM 4580 / CCUG 14506 / JCM 5911 / LMG 7869 / NCTC 12157 / CDC 1468-78)</name>
    <dbReference type="NCBI Taxonomy" id="910964"/>
    <lineage>
        <taxon>Bacteria</taxon>
        <taxon>Pseudomonadati</taxon>
        <taxon>Pseudomonadota</taxon>
        <taxon>Gammaproteobacteria</taxon>
        <taxon>Enterobacterales</taxon>
        <taxon>Yersiniaceae</taxon>
        <taxon>Ewingella</taxon>
    </lineage>
</organism>
<sequence length="130" mass="14795">MIPQIPQKYIAAERWSFGDTEAQADALAKLVIDGVKTATCANLDDEPEPEAGEVFVVVDGRNNPVCAVKLTEVKQVPFDLVTEQHAFEEGEGDRTLAYWRKEHQRFFEEYDLFSPNMPLLLMKFVLVETF</sequence>
<dbReference type="GeneID" id="78380460"/>
<dbReference type="AlphaFoldDB" id="A0A085GAQ5"/>